<dbReference type="SUPFAM" id="SSF56752">
    <property type="entry name" value="D-aminoacid aminotransferase-like PLP-dependent enzymes"/>
    <property type="match status" value="1"/>
</dbReference>
<protein>
    <submittedName>
        <fullName evidence="1">Aminotransferase</fullName>
    </submittedName>
</protein>
<dbReference type="InterPro" id="IPR001544">
    <property type="entry name" value="Aminotrans_IV"/>
</dbReference>
<name>A0AAN6I931_9EURO</name>
<dbReference type="Proteomes" id="UP001203852">
    <property type="component" value="Unassembled WGS sequence"/>
</dbReference>
<dbReference type="InterPro" id="IPR043132">
    <property type="entry name" value="BCAT-like_C"/>
</dbReference>
<dbReference type="AlphaFoldDB" id="A0AAN6I931"/>
<keyword evidence="1" id="KW-0808">Transferase</keyword>
<keyword evidence="1" id="KW-0032">Aminotransferase</keyword>
<dbReference type="EMBL" id="MU404362">
    <property type="protein sequence ID" value="KAI1608753.1"/>
    <property type="molecule type" value="Genomic_DNA"/>
</dbReference>
<dbReference type="GO" id="GO:0008483">
    <property type="term" value="F:transaminase activity"/>
    <property type="evidence" value="ECO:0007669"/>
    <property type="project" value="UniProtKB-KW"/>
</dbReference>
<accession>A0AAN6I931</accession>
<gene>
    <name evidence="1" type="ORF">EDD36DRAFT_92443</name>
</gene>
<organism evidence="1 2">
    <name type="scientific">Exophiala viscosa</name>
    <dbReference type="NCBI Taxonomy" id="2486360"/>
    <lineage>
        <taxon>Eukaryota</taxon>
        <taxon>Fungi</taxon>
        <taxon>Dikarya</taxon>
        <taxon>Ascomycota</taxon>
        <taxon>Pezizomycotina</taxon>
        <taxon>Eurotiomycetes</taxon>
        <taxon>Chaetothyriomycetidae</taxon>
        <taxon>Chaetothyriales</taxon>
        <taxon>Herpotrichiellaceae</taxon>
        <taxon>Exophiala</taxon>
    </lineage>
</organism>
<dbReference type="InterPro" id="IPR036038">
    <property type="entry name" value="Aminotransferase-like"/>
</dbReference>
<reference evidence="1" key="1">
    <citation type="journal article" date="2022" name="bioRxiv">
        <title>Deciphering the potential niche of two novel black yeast fungi from a biological soil crust based on their genomes, phenotypes, and melanin regulation.</title>
        <authorList>
            <consortium name="DOE Joint Genome Institute"/>
            <person name="Carr E.C."/>
            <person name="Barton Q."/>
            <person name="Grambo S."/>
            <person name="Sullivan M."/>
            <person name="Renfro C.M."/>
            <person name="Kuo A."/>
            <person name="Pangilinan J."/>
            <person name="Lipzen A."/>
            <person name="Keymanesh K."/>
            <person name="Savage E."/>
            <person name="Barry K."/>
            <person name="Grigoriev I.V."/>
            <person name="Riekhof W.R."/>
            <person name="Harris S.S."/>
        </authorList>
    </citation>
    <scope>NUCLEOTIDE SEQUENCE</scope>
    <source>
        <strain evidence="1">JF 03-4F</strain>
    </source>
</reference>
<dbReference type="Pfam" id="PF01063">
    <property type="entry name" value="Aminotran_4"/>
    <property type="match status" value="1"/>
</dbReference>
<dbReference type="Gene3D" id="3.20.10.10">
    <property type="entry name" value="D-amino Acid Aminotransferase, subunit A, domain 2"/>
    <property type="match status" value="1"/>
</dbReference>
<evidence type="ECO:0000313" key="1">
    <source>
        <dbReference type="EMBL" id="KAI1608753.1"/>
    </source>
</evidence>
<comment type="caution">
    <text evidence="1">The sequence shown here is derived from an EMBL/GenBank/DDBJ whole genome shotgun (WGS) entry which is preliminary data.</text>
</comment>
<sequence length="281" mass="31808">MESGHMGGSIDTNPDLNIITTLKHILFNTEDIQQLLPPITKWQETETKLLTLHQHRLHAAASAYSWTAVCEHLERHDSIPRLRHAIVEASAQYQKPEKGMIKDVRIRILIDHDGHIRAEGTPMGEPKVLETLRNDTLLHIPLDARSSGFSPDSRYSIVSVDSLPTTPGRYTMYKTTYRAPWDRARERTGITKCAPGEREVLLFNPKHEIMEASLCTVYFYRQRQWVVPASDTGGMQSVTKTWALEAGLCVEGLIKVDELQDGEAVWLSNALRGFFPGKIRL</sequence>
<evidence type="ECO:0000313" key="2">
    <source>
        <dbReference type="Proteomes" id="UP001203852"/>
    </source>
</evidence>
<keyword evidence="2" id="KW-1185">Reference proteome</keyword>
<proteinExistence type="predicted"/>